<comment type="caution">
    <text evidence="2">The sequence shown here is derived from an EMBL/GenBank/DDBJ whole genome shotgun (WGS) entry which is preliminary data.</text>
</comment>
<evidence type="ECO:0000256" key="1">
    <source>
        <dbReference type="SAM" id="MobiDB-lite"/>
    </source>
</evidence>
<accession>A0A9D1A836</accession>
<protein>
    <submittedName>
        <fullName evidence="2">Uncharacterized protein</fullName>
    </submittedName>
</protein>
<organism evidence="2 3">
    <name type="scientific">Candidatus Avoscillospira stercoripullorum</name>
    <dbReference type="NCBI Taxonomy" id="2840709"/>
    <lineage>
        <taxon>Bacteria</taxon>
        <taxon>Bacillati</taxon>
        <taxon>Bacillota</taxon>
        <taxon>Clostridia</taxon>
        <taxon>Eubacteriales</taxon>
        <taxon>Oscillospiraceae</taxon>
        <taxon>Oscillospiraceae incertae sedis</taxon>
        <taxon>Candidatus Avoscillospira</taxon>
    </lineage>
</organism>
<evidence type="ECO:0000313" key="2">
    <source>
        <dbReference type="EMBL" id="HIR09420.1"/>
    </source>
</evidence>
<reference evidence="2" key="2">
    <citation type="journal article" date="2021" name="PeerJ">
        <title>Extensive microbial diversity within the chicken gut microbiome revealed by metagenomics and culture.</title>
        <authorList>
            <person name="Gilroy R."/>
            <person name="Ravi A."/>
            <person name="Getino M."/>
            <person name="Pursley I."/>
            <person name="Horton D.L."/>
            <person name="Alikhan N.F."/>
            <person name="Baker D."/>
            <person name="Gharbi K."/>
            <person name="Hall N."/>
            <person name="Watson M."/>
            <person name="Adriaenssens E.M."/>
            <person name="Foster-Nyarko E."/>
            <person name="Jarju S."/>
            <person name="Secka A."/>
            <person name="Antonio M."/>
            <person name="Oren A."/>
            <person name="Chaudhuri R.R."/>
            <person name="La Ragione R."/>
            <person name="Hildebrand F."/>
            <person name="Pallen M.J."/>
        </authorList>
    </citation>
    <scope>NUCLEOTIDE SEQUENCE</scope>
    <source>
        <strain evidence="2">ChiHjej9B8-7071</strain>
    </source>
</reference>
<feature type="region of interest" description="Disordered" evidence="1">
    <location>
        <begin position="1"/>
        <end position="53"/>
    </location>
</feature>
<reference evidence="2" key="1">
    <citation type="submission" date="2020-10" db="EMBL/GenBank/DDBJ databases">
        <authorList>
            <person name="Gilroy R."/>
        </authorList>
    </citation>
    <scope>NUCLEOTIDE SEQUENCE</scope>
    <source>
        <strain evidence="2">ChiHjej9B8-7071</strain>
    </source>
</reference>
<dbReference type="EMBL" id="DVGD01000098">
    <property type="protein sequence ID" value="HIR09420.1"/>
    <property type="molecule type" value="Genomic_DNA"/>
</dbReference>
<dbReference type="AlphaFoldDB" id="A0A9D1A836"/>
<name>A0A9D1A836_9FIRM</name>
<evidence type="ECO:0000313" key="3">
    <source>
        <dbReference type="Proteomes" id="UP000824258"/>
    </source>
</evidence>
<proteinExistence type="predicted"/>
<dbReference type="Proteomes" id="UP000824258">
    <property type="component" value="Unassembled WGS sequence"/>
</dbReference>
<sequence length="95" mass="10687">MYNRYIPGQDGAYRRERVEEPCPPQPTPRMPVAAPQDCAQEPPPAPPEAEKQQSLWGMDLGDLLLLCILFLILLESQDEDPLPLLITAAAFFLLR</sequence>
<gene>
    <name evidence="2" type="ORF">IAA70_03335</name>
</gene>